<sequence length="474" mass="53248">MREGGPDTCVSERHIDQDGFHTLCAQQSSAPPPRRDCAGKDVALFSATCRRFHQLSDAVSHLHFLGGKGQGRGLGAFELLVSERVVRATDLRCLKVETRWTVSDLSFFFWVSHVKDTLQKLQLTETRLGENLADRLRTASKCPKLTALELLTSSDDSYVRLEPGFQAGCARYRKLVKLTLEHVIMSDPVLESLLKLCPVLKELELTGVFGLQSPSIVGEKLERLKLMRAVPTVPSSELPGALTLQAPALQGLAMSRFTQLRFVGTSTALYDLDLLDCEKIDICGDPSLGNVQFLSVRSSEYRGPRYLWMWEWLSTSLLRKCPNLWELMLDMEIETPLNGTCPWAVLASLGDLHELVLRETAIEFVCEHWERAVETRQACLPNLRVLVVSAGTMSRRLLTFLDYVLQSAKLLEVLTVRAEWHEERLEVDAAIDPRYFSDLFKLQRSFPKVSFNFELPGSSQGSVDQEDSENSTLG</sequence>
<dbReference type="InterPro" id="IPR055411">
    <property type="entry name" value="LRR_FXL15/At3g58940/PEG3-like"/>
</dbReference>
<evidence type="ECO:0000313" key="2">
    <source>
        <dbReference type="EMBL" id="GAQ84848.1"/>
    </source>
</evidence>
<dbReference type="PANTHER" id="PTHR31639">
    <property type="entry name" value="F-BOX PROTEIN-LIKE"/>
    <property type="match status" value="1"/>
</dbReference>
<gene>
    <name evidence="2" type="ORF">KFL_002080260</name>
</gene>
<feature type="domain" description="F-box/LRR-repeat protein 15/At3g58940/PEG3-like LRR" evidence="1">
    <location>
        <begin position="114"/>
        <end position="253"/>
    </location>
</feature>
<accession>A0A1Y1I9T2</accession>
<dbReference type="EMBL" id="DF237157">
    <property type="protein sequence ID" value="GAQ84848.1"/>
    <property type="molecule type" value="Genomic_DNA"/>
</dbReference>
<keyword evidence="3" id="KW-1185">Reference proteome</keyword>
<dbReference type="InterPro" id="IPR032675">
    <property type="entry name" value="LRR_dom_sf"/>
</dbReference>
<proteinExistence type="predicted"/>
<name>A0A1Y1I9T2_KLENI</name>
<dbReference type="AlphaFoldDB" id="A0A1Y1I9T2"/>
<dbReference type="PANTHER" id="PTHR31639:SF256">
    <property type="entry name" value="OS07G0242900 PROTEIN"/>
    <property type="match status" value="1"/>
</dbReference>
<organism evidence="2 3">
    <name type="scientific">Klebsormidium nitens</name>
    <name type="common">Green alga</name>
    <name type="synonym">Ulothrix nitens</name>
    <dbReference type="NCBI Taxonomy" id="105231"/>
    <lineage>
        <taxon>Eukaryota</taxon>
        <taxon>Viridiplantae</taxon>
        <taxon>Streptophyta</taxon>
        <taxon>Klebsormidiophyceae</taxon>
        <taxon>Klebsormidiales</taxon>
        <taxon>Klebsormidiaceae</taxon>
        <taxon>Klebsormidium</taxon>
    </lineage>
</organism>
<evidence type="ECO:0000259" key="1">
    <source>
        <dbReference type="Pfam" id="PF24758"/>
    </source>
</evidence>
<dbReference type="Proteomes" id="UP000054558">
    <property type="component" value="Unassembled WGS sequence"/>
</dbReference>
<dbReference type="Gene3D" id="3.80.10.10">
    <property type="entry name" value="Ribonuclease Inhibitor"/>
    <property type="match status" value="1"/>
</dbReference>
<dbReference type="Pfam" id="PF24758">
    <property type="entry name" value="LRR_At5g56370"/>
    <property type="match status" value="1"/>
</dbReference>
<evidence type="ECO:0000313" key="3">
    <source>
        <dbReference type="Proteomes" id="UP000054558"/>
    </source>
</evidence>
<protein>
    <recommendedName>
        <fullName evidence="1">F-box/LRR-repeat protein 15/At3g58940/PEG3-like LRR domain-containing protein</fullName>
    </recommendedName>
</protein>
<dbReference type="OMA" id="CECAGEA"/>
<reference evidence="2 3" key="1">
    <citation type="journal article" date="2014" name="Nat. Commun.">
        <title>Klebsormidium flaccidum genome reveals primary factors for plant terrestrial adaptation.</title>
        <authorList>
            <person name="Hori K."/>
            <person name="Maruyama F."/>
            <person name="Fujisawa T."/>
            <person name="Togashi T."/>
            <person name="Yamamoto N."/>
            <person name="Seo M."/>
            <person name="Sato S."/>
            <person name="Yamada T."/>
            <person name="Mori H."/>
            <person name="Tajima N."/>
            <person name="Moriyama T."/>
            <person name="Ikeuchi M."/>
            <person name="Watanabe M."/>
            <person name="Wada H."/>
            <person name="Kobayashi K."/>
            <person name="Saito M."/>
            <person name="Masuda T."/>
            <person name="Sasaki-Sekimoto Y."/>
            <person name="Mashiguchi K."/>
            <person name="Awai K."/>
            <person name="Shimojima M."/>
            <person name="Masuda S."/>
            <person name="Iwai M."/>
            <person name="Nobusawa T."/>
            <person name="Narise T."/>
            <person name="Kondo S."/>
            <person name="Saito H."/>
            <person name="Sato R."/>
            <person name="Murakawa M."/>
            <person name="Ihara Y."/>
            <person name="Oshima-Yamada Y."/>
            <person name="Ohtaka K."/>
            <person name="Satoh M."/>
            <person name="Sonobe K."/>
            <person name="Ishii M."/>
            <person name="Ohtani R."/>
            <person name="Kanamori-Sato M."/>
            <person name="Honoki R."/>
            <person name="Miyazaki D."/>
            <person name="Mochizuki H."/>
            <person name="Umetsu J."/>
            <person name="Higashi K."/>
            <person name="Shibata D."/>
            <person name="Kamiya Y."/>
            <person name="Sato N."/>
            <person name="Nakamura Y."/>
            <person name="Tabata S."/>
            <person name="Ida S."/>
            <person name="Kurokawa K."/>
            <person name="Ohta H."/>
        </authorList>
    </citation>
    <scope>NUCLEOTIDE SEQUENCE [LARGE SCALE GENOMIC DNA]</scope>
    <source>
        <strain evidence="2 3">NIES-2285</strain>
    </source>
</reference>
<dbReference type="SUPFAM" id="SSF52047">
    <property type="entry name" value="RNI-like"/>
    <property type="match status" value="1"/>
</dbReference>